<comment type="function">
    <text evidence="4">Involved in the biosynthesis of the chorismate, which leads to the biosynthesis of aromatic amino acids. Catalyzes the reversible NADPH linked reduction of 3-dehydroshikimate (DHSA) to yield shikimate (SA).</text>
</comment>
<feature type="binding site" evidence="4">
    <location>
        <position position="119"/>
    </location>
    <ligand>
        <name>shikimate</name>
        <dbReference type="ChEBI" id="CHEBI:36208"/>
    </ligand>
</feature>
<feature type="domain" description="Shikimate dehydrogenase substrate binding N-terminal" evidence="5">
    <location>
        <begin position="20"/>
        <end position="106"/>
    </location>
</feature>
<feature type="binding site" evidence="4">
    <location>
        <position position="251"/>
    </location>
    <ligand>
        <name>NADP(+)</name>
        <dbReference type="ChEBI" id="CHEBI:58349"/>
    </ligand>
</feature>
<dbReference type="NCBIfam" id="NF001319">
    <property type="entry name" value="PRK00258.3-3"/>
    <property type="match status" value="1"/>
</dbReference>
<evidence type="ECO:0000256" key="2">
    <source>
        <dbReference type="ARBA" id="ARBA00023002"/>
    </source>
</evidence>
<feature type="binding site" evidence="4">
    <location>
        <begin position="28"/>
        <end position="30"/>
    </location>
    <ligand>
        <name>shikimate</name>
        <dbReference type="ChEBI" id="CHEBI:36208"/>
    </ligand>
</feature>
<dbReference type="RefSeq" id="WP_282301395.1">
    <property type="nucleotide sequence ID" value="NZ_CP124616.1"/>
</dbReference>
<evidence type="ECO:0000259" key="6">
    <source>
        <dbReference type="Pfam" id="PF18317"/>
    </source>
</evidence>
<comment type="subunit">
    <text evidence="4">Homodimer.</text>
</comment>
<dbReference type="CDD" id="cd01065">
    <property type="entry name" value="NAD_bind_Shikimate_DH"/>
    <property type="match status" value="1"/>
</dbReference>
<feature type="domain" description="SDH C-terminal" evidence="6">
    <location>
        <begin position="254"/>
        <end position="279"/>
    </location>
</feature>
<dbReference type="InterPro" id="IPR046346">
    <property type="entry name" value="Aminoacid_DH-like_N_sf"/>
</dbReference>
<sequence>MSESQTKQSQKPDTGVQVGLIGHGIQLSRTPAMHMQAGRALGLEYRYDLIDPDRMDGTPPLAALLDRAEASGFAGLNITYPFKKAVMQHLDQLSDAAQKVGAVNTVVFRDGKRFGHNTDFWGFAEAMRQGLPGVDLDCVLLLGAGGAGGAVAHALKDLGVQDLLIHDLSPDAAATLADQTGGHVAADPGQAAGKARGIVNATPMGMQKLPGTAIPTQFITTDHWVADIVYFPMQTQLLQDAGAKGCRTMNGALMALYQAVRAFSLFTGQTPDETVMRAAFDSFDKETT</sequence>
<keyword evidence="3 4" id="KW-0057">Aromatic amino acid biosynthesis</keyword>
<dbReference type="InterPro" id="IPR013708">
    <property type="entry name" value="Shikimate_DH-bd_N"/>
</dbReference>
<feature type="binding site" evidence="4">
    <location>
        <position position="104"/>
    </location>
    <ligand>
        <name>shikimate</name>
        <dbReference type="ChEBI" id="CHEBI:36208"/>
    </ligand>
</feature>
<dbReference type="Pfam" id="PF08501">
    <property type="entry name" value="Shikimate_dh_N"/>
    <property type="match status" value="1"/>
</dbReference>
<evidence type="ECO:0000256" key="3">
    <source>
        <dbReference type="ARBA" id="ARBA00023141"/>
    </source>
</evidence>
<evidence type="ECO:0000313" key="8">
    <source>
        <dbReference type="Proteomes" id="UP001241605"/>
    </source>
</evidence>
<keyword evidence="4" id="KW-0028">Amino-acid biosynthesis</keyword>
<dbReference type="SUPFAM" id="SSF53223">
    <property type="entry name" value="Aminoacid dehydrogenase-like, N-terminal domain"/>
    <property type="match status" value="1"/>
</dbReference>
<dbReference type="GO" id="GO:0004764">
    <property type="term" value="F:shikimate 3-dehydrogenase (NADP+) activity"/>
    <property type="evidence" value="ECO:0007669"/>
    <property type="project" value="UniProtKB-EC"/>
</dbReference>
<evidence type="ECO:0000313" key="7">
    <source>
        <dbReference type="EMBL" id="WGW04759.1"/>
    </source>
</evidence>
<feature type="binding site" evidence="4">
    <location>
        <position position="258"/>
    </location>
    <ligand>
        <name>shikimate</name>
        <dbReference type="ChEBI" id="CHEBI:36208"/>
    </ligand>
</feature>
<dbReference type="InterPro" id="IPR041121">
    <property type="entry name" value="SDH_C"/>
</dbReference>
<dbReference type="HAMAP" id="MF_00222">
    <property type="entry name" value="Shikimate_DH_AroE"/>
    <property type="match status" value="1"/>
</dbReference>
<keyword evidence="2 4" id="KW-0560">Oxidoreductase</keyword>
<feature type="binding site" evidence="4">
    <location>
        <begin position="143"/>
        <end position="147"/>
    </location>
    <ligand>
        <name>NADP(+)</name>
        <dbReference type="ChEBI" id="CHEBI:58349"/>
    </ligand>
</feature>
<dbReference type="Pfam" id="PF18317">
    <property type="entry name" value="SDH_C"/>
    <property type="match status" value="1"/>
</dbReference>
<protein>
    <recommendedName>
        <fullName evidence="4">Shikimate dehydrogenase (NADP(+))</fullName>
        <shortName evidence="4">SDH</shortName>
        <ecNumber evidence="4">1.1.1.25</ecNumber>
    </recommendedName>
</protein>
<feature type="binding site" evidence="4">
    <location>
        <position position="95"/>
    </location>
    <ligand>
        <name>NADP(+)</name>
        <dbReference type="ChEBI" id="CHEBI:58349"/>
    </ligand>
</feature>
<evidence type="ECO:0000256" key="1">
    <source>
        <dbReference type="ARBA" id="ARBA00004871"/>
    </source>
</evidence>
<evidence type="ECO:0000259" key="5">
    <source>
        <dbReference type="Pfam" id="PF08501"/>
    </source>
</evidence>
<feature type="active site" description="Proton acceptor" evidence="4">
    <location>
        <position position="83"/>
    </location>
</feature>
<keyword evidence="4" id="KW-0521">NADP</keyword>
<comment type="caution">
    <text evidence="4">Lacks conserved residue(s) required for the propagation of feature annotation.</text>
</comment>
<dbReference type="Gene3D" id="3.40.50.10860">
    <property type="entry name" value="Leucine Dehydrogenase, chain A, domain 1"/>
    <property type="match status" value="1"/>
</dbReference>
<name>A0ABY8QJG5_9RHOB</name>
<dbReference type="Proteomes" id="UP001241605">
    <property type="component" value="Chromosome"/>
</dbReference>
<feature type="binding site" evidence="4">
    <location>
        <position position="79"/>
    </location>
    <ligand>
        <name>shikimate</name>
        <dbReference type="ChEBI" id="CHEBI:36208"/>
    </ligand>
</feature>
<comment type="pathway">
    <text evidence="1 4">Metabolic intermediate biosynthesis; chorismate biosynthesis; chorismate from D-erythrose 4-phosphate and phosphoenolpyruvate: step 4/7.</text>
</comment>
<gene>
    <name evidence="4" type="primary">aroE</name>
    <name evidence="7" type="ORF">QF118_04195</name>
</gene>
<feature type="binding site" evidence="4">
    <location>
        <position position="230"/>
    </location>
    <ligand>
        <name>shikimate</name>
        <dbReference type="ChEBI" id="CHEBI:36208"/>
    </ligand>
</feature>
<comment type="similarity">
    <text evidence="4">Belongs to the shikimate dehydrogenase family.</text>
</comment>
<comment type="catalytic activity">
    <reaction evidence="4">
        <text>shikimate + NADP(+) = 3-dehydroshikimate + NADPH + H(+)</text>
        <dbReference type="Rhea" id="RHEA:17737"/>
        <dbReference type="ChEBI" id="CHEBI:15378"/>
        <dbReference type="ChEBI" id="CHEBI:16630"/>
        <dbReference type="ChEBI" id="CHEBI:36208"/>
        <dbReference type="ChEBI" id="CHEBI:57783"/>
        <dbReference type="ChEBI" id="CHEBI:58349"/>
        <dbReference type="EC" id="1.1.1.25"/>
    </reaction>
</comment>
<accession>A0ABY8QJG5</accession>
<dbReference type="EMBL" id="CP124616">
    <property type="protein sequence ID" value="WGW04759.1"/>
    <property type="molecule type" value="Genomic_DNA"/>
</dbReference>
<dbReference type="EC" id="1.1.1.25" evidence="4"/>
<evidence type="ECO:0000256" key="4">
    <source>
        <dbReference type="HAMAP-Rule" id="MF_00222"/>
    </source>
</evidence>
<dbReference type="PANTHER" id="PTHR21089:SF1">
    <property type="entry name" value="BIFUNCTIONAL 3-DEHYDROQUINATE DEHYDRATASE_SHIKIMATE DEHYDROGENASE, CHLOROPLASTIC"/>
    <property type="match status" value="1"/>
</dbReference>
<proteinExistence type="inferred from homology"/>
<dbReference type="InterPro" id="IPR036291">
    <property type="entry name" value="NAD(P)-bd_dom_sf"/>
</dbReference>
<dbReference type="PANTHER" id="PTHR21089">
    <property type="entry name" value="SHIKIMATE DEHYDROGENASE"/>
    <property type="match status" value="1"/>
</dbReference>
<keyword evidence="8" id="KW-1185">Reference proteome</keyword>
<dbReference type="NCBIfam" id="NF009201">
    <property type="entry name" value="PRK12549.1"/>
    <property type="match status" value="1"/>
</dbReference>
<feature type="binding site" evidence="4">
    <location>
        <position position="228"/>
    </location>
    <ligand>
        <name>NADP(+)</name>
        <dbReference type="ChEBI" id="CHEBI:58349"/>
    </ligand>
</feature>
<organism evidence="7 8">
    <name type="scientific">Tropicibacter oceani</name>
    <dbReference type="NCBI Taxonomy" id="3058420"/>
    <lineage>
        <taxon>Bacteria</taxon>
        <taxon>Pseudomonadati</taxon>
        <taxon>Pseudomonadota</taxon>
        <taxon>Alphaproteobacteria</taxon>
        <taxon>Rhodobacterales</taxon>
        <taxon>Roseobacteraceae</taxon>
        <taxon>Tropicibacter</taxon>
    </lineage>
</organism>
<dbReference type="Gene3D" id="3.40.50.720">
    <property type="entry name" value="NAD(P)-binding Rossmann-like Domain"/>
    <property type="match status" value="1"/>
</dbReference>
<reference evidence="7 8" key="1">
    <citation type="submission" date="2023-05" db="EMBL/GenBank/DDBJ databases">
        <title>YMD87, complete Genome.</title>
        <authorList>
            <person name="Zhang J."/>
            <person name="Xu X."/>
        </authorList>
    </citation>
    <scope>NUCLEOTIDE SEQUENCE [LARGE SCALE GENOMIC DNA]</scope>
    <source>
        <strain evidence="7 8">YMD87</strain>
    </source>
</reference>
<dbReference type="InterPro" id="IPR022893">
    <property type="entry name" value="Shikimate_DH_fam"/>
</dbReference>
<dbReference type="SUPFAM" id="SSF51735">
    <property type="entry name" value="NAD(P)-binding Rossmann-fold domains"/>
    <property type="match status" value="1"/>
</dbReference>